<sequence length="251" mass="27429">MATDVDFAAAVYDVFMLLFDEDSDFIMAFKDVDFVRVFSCFVPVIAEVLTETADVLAARLCIADELPCWDRDELVLVTAVALALRDVVDVFCDDARNAAAVAPGGACPVFMREESGVDVRRPPSCSIEDDLVIRLVTVGLPWGLGGEYVTRAPDREVAVALLGVTGLASGLMMDRLSVLELDKDRDRVSEEPEEERVRARRGVAGLASGLVGGVLPVLPNRNTLEPVDWLDMLDILDMRVLLDDLLDEDVI</sequence>
<proteinExistence type="predicted"/>
<name>A0A8J9Z840_BRALA</name>
<dbReference type="Proteomes" id="UP000838412">
    <property type="component" value="Chromosome 17"/>
</dbReference>
<gene>
    <name evidence="1" type="primary">Hypp8605</name>
    <name evidence="1" type="ORF">BLAG_LOCUS10536</name>
</gene>
<dbReference type="AlphaFoldDB" id="A0A8J9Z840"/>
<dbReference type="EMBL" id="OV696702">
    <property type="protein sequence ID" value="CAH1249435.1"/>
    <property type="molecule type" value="Genomic_DNA"/>
</dbReference>
<organism evidence="1 2">
    <name type="scientific">Branchiostoma lanceolatum</name>
    <name type="common">Common lancelet</name>
    <name type="synonym">Amphioxus lanceolatum</name>
    <dbReference type="NCBI Taxonomy" id="7740"/>
    <lineage>
        <taxon>Eukaryota</taxon>
        <taxon>Metazoa</taxon>
        <taxon>Chordata</taxon>
        <taxon>Cephalochordata</taxon>
        <taxon>Leptocardii</taxon>
        <taxon>Amphioxiformes</taxon>
        <taxon>Branchiostomatidae</taxon>
        <taxon>Branchiostoma</taxon>
    </lineage>
</organism>
<accession>A0A8J9Z840</accession>
<evidence type="ECO:0000313" key="1">
    <source>
        <dbReference type="EMBL" id="CAH1249435.1"/>
    </source>
</evidence>
<evidence type="ECO:0000313" key="2">
    <source>
        <dbReference type="Proteomes" id="UP000838412"/>
    </source>
</evidence>
<keyword evidence="2" id="KW-1185">Reference proteome</keyword>
<protein>
    <submittedName>
        <fullName evidence="1">Hypp8605 protein</fullName>
    </submittedName>
</protein>
<reference evidence="1" key="1">
    <citation type="submission" date="2022-01" db="EMBL/GenBank/DDBJ databases">
        <authorList>
            <person name="Braso-Vives M."/>
        </authorList>
    </citation>
    <scope>NUCLEOTIDE SEQUENCE</scope>
</reference>